<dbReference type="InterPro" id="IPR000953">
    <property type="entry name" value="Chromo/chromo_shadow_dom"/>
</dbReference>
<name>A0A1I7TM74_9PELO</name>
<dbReference type="InterPro" id="IPR051219">
    <property type="entry name" value="Heterochromatin_chromo-domain"/>
</dbReference>
<evidence type="ECO:0000313" key="6">
    <source>
        <dbReference type="WBParaSite" id="Csp11.Scaffold628.g7303.t3"/>
    </source>
</evidence>
<evidence type="ECO:0000256" key="1">
    <source>
        <dbReference type="ARBA" id="ARBA00004123"/>
    </source>
</evidence>
<comment type="subcellular location">
    <subcellularLocation>
        <location evidence="1">Nucleus</location>
    </subcellularLocation>
</comment>
<proteinExistence type="predicted"/>
<dbReference type="InterPro" id="IPR008251">
    <property type="entry name" value="Chromo_shadow_dom"/>
</dbReference>
<dbReference type="PANTHER" id="PTHR22812">
    <property type="entry name" value="CHROMOBOX PROTEIN"/>
    <property type="match status" value="1"/>
</dbReference>
<dbReference type="AlphaFoldDB" id="A0A1I7TM74"/>
<sequence>MASRAKKAKLEDDTNDLFTVEKVLDKRMGKAGREEYLIQWQGFPESESSWEPKENLQCVQLLADFEKEYAKREKPTTRRRPKTPEQDQSAASAEEEPNTNDAFGLNGKQLKCLVGLTRASGELHFLCKFSDDTARLLPTKEVNLRYPQQVIKYYESKLTLQEPLNDEL</sequence>
<feature type="domain" description="Chromo" evidence="4">
    <location>
        <begin position="18"/>
        <end position="77"/>
    </location>
</feature>
<dbReference type="SMART" id="SM00300">
    <property type="entry name" value="ChSh"/>
    <property type="match status" value="1"/>
</dbReference>
<dbReference type="Pfam" id="PF00385">
    <property type="entry name" value="Chromo"/>
    <property type="match status" value="1"/>
</dbReference>
<dbReference type="SMART" id="SM00298">
    <property type="entry name" value="CHROMO"/>
    <property type="match status" value="1"/>
</dbReference>
<dbReference type="GO" id="GO:0005634">
    <property type="term" value="C:nucleus"/>
    <property type="evidence" value="ECO:0007669"/>
    <property type="project" value="UniProtKB-SubCell"/>
</dbReference>
<dbReference type="InterPro" id="IPR016197">
    <property type="entry name" value="Chromo-like_dom_sf"/>
</dbReference>
<dbReference type="CDD" id="cd00034">
    <property type="entry name" value="CSD"/>
    <property type="match status" value="1"/>
</dbReference>
<evidence type="ECO:0000313" key="5">
    <source>
        <dbReference type="Proteomes" id="UP000095282"/>
    </source>
</evidence>
<accession>A0A1I7TM74</accession>
<keyword evidence="5" id="KW-1185">Reference proteome</keyword>
<dbReference type="STRING" id="1561998.A0A1I7TM74"/>
<dbReference type="InterPro" id="IPR023780">
    <property type="entry name" value="Chromo_domain"/>
</dbReference>
<dbReference type="Proteomes" id="UP000095282">
    <property type="component" value="Unplaced"/>
</dbReference>
<dbReference type="PROSITE" id="PS50013">
    <property type="entry name" value="CHROMO_2"/>
    <property type="match status" value="1"/>
</dbReference>
<dbReference type="SUPFAM" id="SSF54160">
    <property type="entry name" value="Chromo domain-like"/>
    <property type="match status" value="2"/>
</dbReference>
<dbReference type="PRINTS" id="PR00504">
    <property type="entry name" value="CHROMODOMAIN"/>
</dbReference>
<dbReference type="Pfam" id="PF01393">
    <property type="entry name" value="Chromo_shadow"/>
    <property type="match status" value="1"/>
</dbReference>
<evidence type="ECO:0000256" key="2">
    <source>
        <dbReference type="ARBA" id="ARBA00023242"/>
    </source>
</evidence>
<evidence type="ECO:0000259" key="4">
    <source>
        <dbReference type="PROSITE" id="PS50013"/>
    </source>
</evidence>
<organism evidence="5 6">
    <name type="scientific">Caenorhabditis tropicalis</name>
    <dbReference type="NCBI Taxonomy" id="1561998"/>
    <lineage>
        <taxon>Eukaryota</taxon>
        <taxon>Metazoa</taxon>
        <taxon>Ecdysozoa</taxon>
        <taxon>Nematoda</taxon>
        <taxon>Chromadorea</taxon>
        <taxon>Rhabditida</taxon>
        <taxon>Rhabditina</taxon>
        <taxon>Rhabditomorpha</taxon>
        <taxon>Rhabditoidea</taxon>
        <taxon>Rhabditidae</taxon>
        <taxon>Peloderinae</taxon>
        <taxon>Caenorhabditis</taxon>
    </lineage>
</organism>
<protein>
    <submittedName>
        <fullName evidence="6">Chromo domain-containing protein</fullName>
    </submittedName>
</protein>
<keyword evidence="2" id="KW-0539">Nucleus</keyword>
<dbReference type="Gene3D" id="2.40.50.40">
    <property type="match status" value="2"/>
</dbReference>
<reference evidence="6" key="1">
    <citation type="submission" date="2016-11" db="UniProtKB">
        <authorList>
            <consortium name="WormBaseParasite"/>
        </authorList>
    </citation>
    <scope>IDENTIFICATION</scope>
</reference>
<evidence type="ECO:0000256" key="3">
    <source>
        <dbReference type="SAM" id="MobiDB-lite"/>
    </source>
</evidence>
<dbReference type="WBParaSite" id="Csp11.Scaffold628.g7303.t3">
    <property type="protein sequence ID" value="Csp11.Scaffold628.g7303.t3"/>
    <property type="gene ID" value="Csp11.Scaffold628.g7303"/>
</dbReference>
<dbReference type="InterPro" id="IPR017984">
    <property type="entry name" value="Chromo_dom_subgr"/>
</dbReference>
<feature type="region of interest" description="Disordered" evidence="3">
    <location>
        <begin position="70"/>
        <end position="104"/>
    </location>
</feature>